<proteinExistence type="predicted"/>
<evidence type="ECO:0000313" key="1">
    <source>
        <dbReference type="EnsemblMetazoa" id="Aqu2.1.31611_001"/>
    </source>
</evidence>
<accession>A0A1X7UVC2</accession>
<dbReference type="InParanoid" id="A0A1X7UVC2"/>
<name>A0A1X7UVC2_AMPQE</name>
<dbReference type="AlphaFoldDB" id="A0A1X7UVC2"/>
<sequence>MNVRSTKEAIYKRKPDKRPYTPTSDDHYSRLEWLTSEFLPYLKEWEEYVKSCTDKTAREHKRMCIARETIEGLRITVTSFVELVEYIFSNIEGVKIFFSERLTQDPVEAFFGRQRMRGGYATNPTVHNHFYKAQCH</sequence>
<dbReference type="EnsemblMetazoa" id="Aqu2.1.31611_001">
    <property type="protein sequence ID" value="Aqu2.1.31611_001"/>
    <property type="gene ID" value="Aqu2.1.31611"/>
</dbReference>
<organism evidence="1">
    <name type="scientific">Amphimedon queenslandica</name>
    <name type="common">Sponge</name>
    <dbReference type="NCBI Taxonomy" id="400682"/>
    <lineage>
        <taxon>Eukaryota</taxon>
        <taxon>Metazoa</taxon>
        <taxon>Porifera</taxon>
        <taxon>Demospongiae</taxon>
        <taxon>Heteroscleromorpha</taxon>
        <taxon>Haplosclerida</taxon>
        <taxon>Niphatidae</taxon>
        <taxon>Amphimedon</taxon>
    </lineage>
</organism>
<protein>
    <submittedName>
        <fullName evidence="1">Uncharacterized protein</fullName>
    </submittedName>
</protein>
<reference evidence="1" key="1">
    <citation type="submission" date="2017-05" db="UniProtKB">
        <authorList>
            <consortium name="EnsemblMetazoa"/>
        </authorList>
    </citation>
    <scope>IDENTIFICATION</scope>
</reference>